<keyword evidence="2" id="KW-1185">Reference proteome</keyword>
<evidence type="ECO:0000313" key="1">
    <source>
        <dbReference type="EMBL" id="AIC15538.1"/>
    </source>
</evidence>
<sequence>MMSRIFLRKYFSGISTNVEFYKIFKEITKFLTLYLIVCTRQLVSKRGNTQKLVTKLEPVLYPEKVFYGLFL</sequence>
<dbReference type="EMBL" id="CP007536">
    <property type="protein sequence ID" value="AIC15538.1"/>
    <property type="molecule type" value="Genomic_DNA"/>
</dbReference>
<dbReference type="STRING" id="926571.NVIE_013030"/>
<dbReference type="AlphaFoldDB" id="A0A060HJ37"/>
<proteinExistence type="predicted"/>
<evidence type="ECO:0000313" key="2">
    <source>
        <dbReference type="Proteomes" id="UP000027093"/>
    </source>
</evidence>
<dbReference type="Proteomes" id="UP000027093">
    <property type="component" value="Chromosome"/>
</dbReference>
<dbReference type="KEGG" id="nvn:NVIE_013030"/>
<accession>A0A060HJ37</accession>
<reference evidence="1 2" key="1">
    <citation type="journal article" date="2014" name="Int. J. Syst. Evol. Microbiol.">
        <title>Nitrososphaera viennensis gen. nov., sp. nov., an aerobic and mesophilic, ammonia-oxidizing archaeon from soil and a member of the archaeal phylum Thaumarchaeota.</title>
        <authorList>
            <person name="Stieglmeier M."/>
            <person name="Klingl A."/>
            <person name="Alves R.J."/>
            <person name="Rittmann S.K."/>
            <person name="Melcher M."/>
            <person name="Leisch N."/>
            <person name="Schleper C."/>
        </authorList>
    </citation>
    <scope>NUCLEOTIDE SEQUENCE [LARGE SCALE GENOMIC DNA]</scope>
    <source>
        <strain evidence="1">EN76</strain>
    </source>
</reference>
<dbReference type="HOGENOM" id="CLU_2730553_0_0_2"/>
<protein>
    <submittedName>
        <fullName evidence="1">Uncharacterized protein</fullName>
    </submittedName>
</protein>
<gene>
    <name evidence="1" type="ORF">NVIE_013030</name>
</gene>
<name>A0A060HJ37_9ARCH</name>
<organism evidence="1 2">
    <name type="scientific">Nitrososphaera viennensis EN76</name>
    <dbReference type="NCBI Taxonomy" id="926571"/>
    <lineage>
        <taxon>Archaea</taxon>
        <taxon>Nitrososphaerota</taxon>
        <taxon>Nitrososphaeria</taxon>
        <taxon>Nitrososphaerales</taxon>
        <taxon>Nitrososphaeraceae</taxon>
        <taxon>Nitrososphaera</taxon>
    </lineage>
</organism>